<proteinExistence type="predicted"/>
<gene>
    <name evidence="3" type="ORF">DFH08DRAFT_953579</name>
</gene>
<evidence type="ECO:0000256" key="1">
    <source>
        <dbReference type="SAM" id="Phobius"/>
    </source>
</evidence>
<sequence length="375" mass="40920">MPSPFFAHSTDAEVKAYVLGGWDVAICSSLFLQGVLCAQFAHYTGVNKRDSLWMKLFVAGLALMTALKSVQSRDNVDTKYQILRESGGSIRPAGHALGLGNNLDAWSHQCVLCPDVLLPPSLGEWFHAISVAIFACLFCTQAISRNSYLVVVCITLFTVGLASAAATTIFTLNHLNVAHWQLATRWVGVHLGMVLGGDLLLTGSTVLYLLRHSSELVLSRGPTASILHSLLRITVQSAAPPALCALINFAADMRMRTGKWIPVLFTIFFNTSMVLPHLYTWSAMWTLNSREEMQYRASEANACTVDLGTCASTAPSTTEPKEMTEANKMLDKWKEIASGCRNIRDSESSRIQSRIVASPQTSATSLCAKAEFLIL</sequence>
<dbReference type="InterPro" id="IPR045339">
    <property type="entry name" value="DUF6534"/>
</dbReference>
<protein>
    <recommendedName>
        <fullName evidence="2">DUF6534 domain-containing protein</fullName>
    </recommendedName>
</protein>
<dbReference type="Pfam" id="PF20152">
    <property type="entry name" value="DUF6534"/>
    <property type="match status" value="1"/>
</dbReference>
<comment type="caution">
    <text evidence="3">The sequence shown here is derived from an EMBL/GenBank/DDBJ whole genome shotgun (WGS) entry which is preliminary data.</text>
</comment>
<keyword evidence="1" id="KW-1133">Transmembrane helix</keyword>
<feature type="domain" description="DUF6534" evidence="2">
    <location>
        <begin position="198"/>
        <end position="291"/>
    </location>
</feature>
<accession>A0AAD7EZJ3</accession>
<keyword evidence="1" id="KW-0812">Transmembrane</keyword>
<keyword evidence="1" id="KW-0472">Membrane</keyword>
<evidence type="ECO:0000313" key="4">
    <source>
        <dbReference type="Proteomes" id="UP001218218"/>
    </source>
</evidence>
<feature type="transmembrane region" description="Helical" evidence="1">
    <location>
        <begin position="125"/>
        <end position="143"/>
    </location>
</feature>
<evidence type="ECO:0000259" key="2">
    <source>
        <dbReference type="Pfam" id="PF20152"/>
    </source>
</evidence>
<dbReference type="Proteomes" id="UP001218218">
    <property type="component" value="Unassembled WGS sequence"/>
</dbReference>
<feature type="transmembrane region" description="Helical" evidence="1">
    <location>
        <begin position="190"/>
        <end position="210"/>
    </location>
</feature>
<dbReference type="AlphaFoldDB" id="A0AAD7EZJ3"/>
<reference evidence="3" key="1">
    <citation type="submission" date="2023-03" db="EMBL/GenBank/DDBJ databases">
        <title>Massive genome expansion in bonnet fungi (Mycena s.s.) driven by repeated elements and novel gene families across ecological guilds.</title>
        <authorList>
            <consortium name="Lawrence Berkeley National Laboratory"/>
            <person name="Harder C.B."/>
            <person name="Miyauchi S."/>
            <person name="Viragh M."/>
            <person name="Kuo A."/>
            <person name="Thoen E."/>
            <person name="Andreopoulos B."/>
            <person name="Lu D."/>
            <person name="Skrede I."/>
            <person name="Drula E."/>
            <person name="Henrissat B."/>
            <person name="Morin E."/>
            <person name="Kohler A."/>
            <person name="Barry K."/>
            <person name="LaButti K."/>
            <person name="Morin E."/>
            <person name="Salamov A."/>
            <person name="Lipzen A."/>
            <person name="Mereny Z."/>
            <person name="Hegedus B."/>
            <person name="Baldrian P."/>
            <person name="Stursova M."/>
            <person name="Weitz H."/>
            <person name="Taylor A."/>
            <person name="Grigoriev I.V."/>
            <person name="Nagy L.G."/>
            <person name="Martin F."/>
            <person name="Kauserud H."/>
        </authorList>
    </citation>
    <scope>NUCLEOTIDE SEQUENCE</scope>
    <source>
        <strain evidence="3">CBHHK002</strain>
    </source>
</reference>
<feature type="transmembrane region" description="Helical" evidence="1">
    <location>
        <begin position="263"/>
        <end position="287"/>
    </location>
</feature>
<feature type="transmembrane region" description="Helical" evidence="1">
    <location>
        <begin position="148"/>
        <end position="170"/>
    </location>
</feature>
<dbReference type="PANTHER" id="PTHR40465">
    <property type="entry name" value="CHROMOSOME 1, WHOLE GENOME SHOTGUN SEQUENCE"/>
    <property type="match status" value="1"/>
</dbReference>
<organism evidence="3 4">
    <name type="scientific">Mycena albidolilacea</name>
    <dbReference type="NCBI Taxonomy" id="1033008"/>
    <lineage>
        <taxon>Eukaryota</taxon>
        <taxon>Fungi</taxon>
        <taxon>Dikarya</taxon>
        <taxon>Basidiomycota</taxon>
        <taxon>Agaricomycotina</taxon>
        <taxon>Agaricomycetes</taxon>
        <taxon>Agaricomycetidae</taxon>
        <taxon>Agaricales</taxon>
        <taxon>Marasmiineae</taxon>
        <taxon>Mycenaceae</taxon>
        <taxon>Mycena</taxon>
    </lineage>
</organism>
<dbReference type="PANTHER" id="PTHR40465:SF1">
    <property type="entry name" value="DUF6534 DOMAIN-CONTAINING PROTEIN"/>
    <property type="match status" value="1"/>
</dbReference>
<name>A0AAD7EZJ3_9AGAR</name>
<keyword evidence="4" id="KW-1185">Reference proteome</keyword>
<dbReference type="EMBL" id="JARIHO010000007">
    <property type="protein sequence ID" value="KAJ7358434.1"/>
    <property type="molecule type" value="Genomic_DNA"/>
</dbReference>
<evidence type="ECO:0000313" key="3">
    <source>
        <dbReference type="EMBL" id="KAJ7358434.1"/>
    </source>
</evidence>